<evidence type="ECO:0000256" key="6">
    <source>
        <dbReference type="ARBA" id="ARBA00022723"/>
    </source>
</evidence>
<dbReference type="InterPro" id="IPR000269">
    <property type="entry name" value="Cu_amine_oxidase"/>
</dbReference>
<keyword evidence="6 12" id="KW-0479">Metal-binding</keyword>
<gene>
    <name evidence="16" type="ORF">GCM10022255_103930</name>
</gene>
<protein>
    <recommendedName>
        <fullName evidence="12">Amine oxidase</fullName>
        <ecNumber evidence="12">1.4.3.-</ecNumber>
    </recommendedName>
</protein>
<dbReference type="PROSITE" id="PS01165">
    <property type="entry name" value="COPPER_AMINE_OXID_2"/>
    <property type="match status" value="1"/>
</dbReference>
<dbReference type="PANTHER" id="PTHR10638">
    <property type="entry name" value="COPPER AMINE OXIDASE"/>
    <property type="match status" value="1"/>
</dbReference>
<evidence type="ECO:0000256" key="11">
    <source>
        <dbReference type="ARBA" id="ARBA00048032"/>
    </source>
</evidence>
<dbReference type="Gene3D" id="2.70.98.20">
    <property type="entry name" value="Copper amine oxidase, catalytic domain"/>
    <property type="match status" value="1"/>
</dbReference>
<dbReference type="InterPro" id="IPR049947">
    <property type="entry name" value="Cu_Am_Ox_Cu-bd"/>
</dbReference>
<reference evidence="17" key="1">
    <citation type="journal article" date="2019" name="Int. J. Syst. Evol. Microbiol.">
        <title>The Global Catalogue of Microorganisms (GCM) 10K type strain sequencing project: providing services to taxonomists for standard genome sequencing and annotation.</title>
        <authorList>
            <consortium name="The Broad Institute Genomics Platform"/>
            <consortium name="The Broad Institute Genome Sequencing Center for Infectious Disease"/>
            <person name="Wu L."/>
            <person name="Ma J."/>
        </authorList>
    </citation>
    <scope>NUCLEOTIDE SEQUENCE [LARGE SCALE GENOMIC DNA]</scope>
    <source>
        <strain evidence="17">JCM 17441</strain>
    </source>
</reference>
<evidence type="ECO:0000259" key="13">
    <source>
        <dbReference type="Pfam" id="PF01179"/>
    </source>
</evidence>
<keyword evidence="8 12" id="KW-0560">Oxidoreductase</keyword>
<dbReference type="Pfam" id="PF01179">
    <property type="entry name" value="Cu_amine_oxid"/>
    <property type="match status" value="1"/>
</dbReference>
<evidence type="ECO:0000256" key="2">
    <source>
        <dbReference type="ARBA" id="ARBA00001936"/>
    </source>
</evidence>
<keyword evidence="17" id="KW-1185">Reference proteome</keyword>
<dbReference type="SUPFAM" id="SSF49998">
    <property type="entry name" value="Amine oxidase catalytic domain"/>
    <property type="match status" value="1"/>
</dbReference>
<dbReference type="EMBL" id="BAABAT010000060">
    <property type="protein sequence ID" value="GAA4263035.1"/>
    <property type="molecule type" value="Genomic_DNA"/>
</dbReference>
<dbReference type="Pfam" id="PF02728">
    <property type="entry name" value="Cu_amine_oxidN3"/>
    <property type="match status" value="1"/>
</dbReference>
<dbReference type="InterPro" id="IPR016182">
    <property type="entry name" value="Cu_amine_oxidase_N-reg"/>
</dbReference>
<comment type="similarity">
    <text evidence="4 12">Belongs to the copper/topaquinone oxidase family.</text>
</comment>
<keyword evidence="7 12" id="KW-0801">TPQ</keyword>
<evidence type="ECO:0000259" key="15">
    <source>
        <dbReference type="Pfam" id="PF21994"/>
    </source>
</evidence>
<evidence type="ECO:0000256" key="10">
    <source>
        <dbReference type="ARBA" id="ARBA00023211"/>
    </source>
</evidence>
<dbReference type="InterPro" id="IPR049948">
    <property type="entry name" value="Cu_Am_ox_TPQ-bd"/>
</dbReference>
<dbReference type="InterPro" id="IPR015802">
    <property type="entry name" value="Cu_amine_oxidase_N3"/>
</dbReference>
<evidence type="ECO:0000256" key="3">
    <source>
        <dbReference type="ARBA" id="ARBA00001947"/>
    </source>
</evidence>
<proteinExistence type="inferred from homology"/>
<dbReference type="EC" id="1.4.3.-" evidence="12"/>
<dbReference type="Proteomes" id="UP001500620">
    <property type="component" value="Unassembled WGS sequence"/>
</dbReference>
<evidence type="ECO:0000256" key="1">
    <source>
        <dbReference type="ARBA" id="ARBA00001935"/>
    </source>
</evidence>
<organism evidence="16 17">
    <name type="scientific">Dactylosporangium darangshiense</name>
    <dbReference type="NCBI Taxonomy" id="579108"/>
    <lineage>
        <taxon>Bacteria</taxon>
        <taxon>Bacillati</taxon>
        <taxon>Actinomycetota</taxon>
        <taxon>Actinomycetes</taxon>
        <taxon>Micromonosporales</taxon>
        <taxon>Micromonosporaceae</taxon>
        <taxon>Dactylosporangium</taxon>
    </lineage>
</organism>
<comment type="PTM">
    <text evidence="12">Topaquinone (TPQ) is generated by copper-dependent autoxidation of a specific tyrosyl residue.</text>
</comment>
<comment type="cofactor">
    <cofactor evidence="2">
        <name>Mn(2+)</name>
        <dbReference type="ChEBI" id="CHEBI:29035"/>
    </cofactor>
</comment>
<comment type="catalytic activity">
    <reaction evidence="11">
        <text>a primary methyl amine + O2 + H2O = an aldehyde + H2O2 + NH4(+)</text>
        <dbReference type="Rhea" id="RHEA:16153"/>
        <dbReference type="ChEBI" id="CHEBI:15377"/>
        <dbReference type="ChEBI" id="CHEBI:15379"/>
        <dbReference type="ChEBI" id="CHEBI:16240"/>
        <dbReference type="ChEBI" id="CHEBI:17478"/>
        <dbReference type="ChEBI" id="CHEBI:28938"/>
        <dbReference type="ChEBI" id="CHEBI:228804"/>
        <dbReference type="EC" id="1.4.3.21"/>
    </reaction>
</comment>
<comment type="caution">
    <text evidence="16">The sequence shown here is derived from an EMBL/GenBank/DDBJ whole genome shotgun (WGS) entry which is preliminary data.</text>
</comment>
<comment type="cofactor">
    <cofactor evidence="1">
        <name>Cu cation</name>
        <dbReference type="ChEBI" id="CHEBI:23378"/>
    </cofactor>
</comment>
<dbReference type="InterPro" id="IPR036460">
    <property type="entry name" value="Cu_amine_oxidase_C_sf"/>
</dbReference>
<dbReference type="PROSITE" id="PS01164">
    <property type="entry name" value="COPPER_AMINE_OXID_1"/>
    <property type="match status" value="1"/>
</dbReference>
<dbReference type="PANTHER" id="PTHR10638:SF86">
    <property type="entry name" value="COPPER AMINE OXIDASE 1-RELATED"/>
    <property type="match status" value="1"/>
</dbReference>
<accession>A0ABP8DSN1</accession>
<evidence type="ECO:0000256" key="8">
    <source>
        <dbReference type="ARBA" id="ARBA00023002"/>
    </source>
</evidence>
<evidence type="ECO:0000313" key="17">
    <source>
        <dbReference type="Proteomes" id="UP001500620"/>
    </source>
</evidence>
<keyword evidence="10" id="KW-0464">Manganese</keyword>
<comment type="cofactor">
    <cofactor evidence="12">
        <name>Cu cation</name>
        <dbReference type="ChEBI" id="CHEBI:23378"/>
    </cofactor>
    <text evidence="12">Contains 1 topaquinone per subunit.</text>
</comment>
<feature type="domain" description="Copper amine oxidase N3-terminal" evidence="14">
    <location>
        <begin position="96"/>
        <end position="186"/>
    </location>
</feature>
<keyword evidence="9 12" id="KW-0186">Copper</keyword>
<evidence type="ECO:0000256" key="4">
    <source>
        <dbReference type="ARBA" id="ARBA00007983"/>
    </source>
</evidence>
<dbReference type="InterPro" id="IPR054157">
    <property type="entry name" value="AGAO-like_N2"/>
</dbReference>
<dbReference type="Gene3D" id="3.10.450.40">
    <property type="match status" value="2"/>
</dbReference>
<name>A0ABP8DSN1_9ACTN</name>
<evidence type="ECO:0000256" key="9">
    <source>
        <dbReference type="ARBA" id="ARBA00023008"/>
    </source>
</evidence>
<sequence>MVEPLRARTLGPLRAEEISAAREVLVRSGLLTSTTHVAYLGLLEPDKRGAAGGLRLLRALLVDMADGASHDVVVCPGEDRLVSSTVIEPARDGQVPVVMLEFAMVEEIVHKDPRWLAAMHRRGLTDLSVLRVQPLSAGAAMSEAEQGRRLQRTFTFLQKSPADLPWAHPVDGVVAYVDVIAREVVEVLDVAAPAVPQEDGNFHLPEFNGPLREGVRPIEITQPHGPSFTIDADNVLEWLGWRLQVSFDSREGLVLRDISIADGGRQRPVLYRASIAEMVVPYADPSPQRWFQTFFDGGEYLLGNFANSLELGCDCVGDITYLDVVVADNDGQPRSIPQAICIHEEDYGVLWKHTSSFTGSSDVRRNRRLVVSFFVTVGNYDYGFYWYFYLDGTIELEVKATGVVFTSGHPNPGGEYPYATEVAPGLGAPHHQHLFSARLDVTVDGPVNYVEEVDAVAVPRGPANPTGTGITQRVTRLRRESDAPRIADGNHGRVWRIGNPGVHNRLGRDVAYVLHPQGQPALLADAESDLYRRATFATGHLWVTAYDPAEQYPAGDLVNQHPGGAGIPAWIAADRAIDGTDIVVWHTFGLTHFPRPEDWPVMPVDTTGFVLKPAGFFGRNPTLDIPASGGDHCHR</sequence>
<dbReference type="Pfam" id="PF21994">
    <property type="entry name" value="AGAO-like_N2"/>
    <property type="match status" value="1"/>
</dbReference>
<evidence type="ECO:0000256" key="12">
    <source>
        <dbReference type="RuleBase" id="RU000672"/>
    </source>
</evidence>
<evidence type="ECO:0000313" key="16">
    <source>
        <dbReference type="EMBL" id="GAA4263035.1"/>
    </source>
</evidence>
<evidence type="ECO:0000256" key="5">
    <source>
        <dbReference type="ARBA" id="ARBA00011738"/>
    </source>
</evidence>
<feature type="domain" description="AGAO-like N2" evidence="15">
    <location>
        <begin position="15"/>
        <end position="74"/>
    </location>
</feature>
<dbReference type="NCBIfam" id="NF008559">
    <property type="entry name" value="PRK11504.1"/>
    <property type="match status" value="1"/>
</dbReference>
<comment type="subunit">
    <text evidence="5">Homodimer.</text>
</comment>
<dbReference type="InterPro" id="IPR015798">
    <property type="entry name" value="Cu_amine_oxidase_C"/>
</dbReference>
<feature type="domain" description="Copper amine oxidase catalytic" evidence="13">
    <location>
        <begin position="218"/>
        <end position="623"/>
    </location>
</feature>
<evidence type="ECO:0000256" key="7">
    <source>
        <dbReference type="ARBA" id="ARBA00022772"/>
    </source>
</evidence>
<comment type="cofactor">
    <cofactor evidence="3">
        <name>Zn(2+)</name>
        <dbReference type="ChEBI" id="CHEBI:29105"/>
    </cofactor>
</comment>
<dbReference type="SUPFAM" id="SSF54416">
    <property type="entry name" value="Amine oxidase N-terminal region"/>
    <property type="match status" value="2"/>
</dbReference>
<evidence type="ECO:0000259" key="14">
    <source>
        <dbReference type="Pfam" id="PF02728"/>
    </source>
</evidence>
<dbReference type="RefSeq" id="WP_345141555.1">
    <property type="nucleotide sequence ID" value="NZ_BAABAT010000060.1"/>
</dbReference>